<reference evidence="6" key="1">
    <citation type="submission" date="2016-02" db="EMBL/GenBank/DDBJ databases">
        <title>RNAseq analyses of the midgut from blood- or serum-fed Ixodes ricinus ticks.</title>
        <authorList>
            <person name="Perner J."/>
            <person name="Provaznik J."/>
            <person name="Schrenkova J."/>
            <person name="Urbanova V."/>
            <person name="Ribeiro J.M."/>
            <person name="Kopacek P."/>
        </authorList>
    </citation>
    <scope>NUCLEOTIDE SEQUENCE</scope>
    <source>
        <tissue evidence="6">Gut</tissue>
    </source>
</reference>
<sequence>EHAATLGANPAEAECPVGTPSATTAEAPVTPAALESEKQPTVDTPPVQATVTVAATTAPATTAATSAPTVVAAVTSANLLDNCDTRIVRFNNRDLENLRKIQDELNVRKAGGASPRAPGSPIVIKAELTNPNKVVSVTAVTAAAVTVAAPTVAVVTVAASTGAAVTVAASTVVASSSATVQTTAGATAKVQPQVLVVQKPLPASPNNLGSPKRADIRVIHPPGLPVRRQLQLTPTSLASGVAAGPGGLTKVVINPAGGGHPQLVGPVGATLQLVGTAVGQGAVAGAQPTTLLLSSPTRGSGGALMRAGQQLVRVAAPGSIGSAAKGMYVVSPMKLGGKVAMIPISVGKSPQRIAPAPSVSALIPSGATLGPTARLVFATASGATATTATAAATARATVPLSSVVPAKMLVRPMTASKVGTTATVVQSSGGATPTVTGAATMVTVTRSSGTVVQVPGSKFHYVRLVSAPSSSGTTSSGTTKVPTLIPLTSTRPFVAPGPVTSSATGALNANLRLAVPIAPATPSQPQAASGSGPSTQRVLIPASTVASVGSVRPGASLSSAQLGSLPAGTLLSTGGTSVQNAFVVVPAQYVAQFQQTSQSGMTSGVSSVSAAGAGPGTSRVLLQSSPGLLGSSAVGSQGGFVPIAAAAPTTASVSAQAGPDQKPPDSLHIHKAQVNGTSTEDNSRPRKPCNCTKSQCLKLYCDCFANGEFCHSCNCNNCFNNLEHEEERQKAISACLERNPNAFRPKIGKGKEGDHERRHTKGCNCKRSGCLKNYCECYEAKILCSSMCKCIGCKNFEDSSERKTLMQLADAAEVRVQQQAAARTKMSACDLPMRPPAVSDTGERLPFAFITQEVVEATCQCLLARAEEGDRLKLALPDLERSVLEEFGRCLLTIIDSANKTKGRPPDCPDREPEQTPPPPPPPAASFPQDRSAVRRTKTARRMLDL</sequence>
<comment type="subcellular location">
    <subcellularLocation>
        <location evidence="1">Nucleus</location>
    </subcellularLocation>
</comment>
<dbReference type="Pfam" id="PF03638">
    <property type="entry name" value="TCR"/>
    <property type="match status" value="2"/>
</dbReference>
<evidence type="ECO:0000256" key="4">
    <source>
        <dbReference type="SAM" id="MobiDB-lite"/>
    </source>
</evidence>
<feature type="domain" description="CRC" evidence="5">
    <location>
        <begin position="685"/>
        <end position="798"/>
    </location>
</feature>
<feature type="compositionally biased region" description="Pro residues" evidence="4">
    <location>
        <begin position="915"/>
        <end position="925"/>
    </location>
</feature>
<evidence type="ECO:0000313" key="6">
    <source>
        <dbReference type="EMBL" id="JAP69387.1"/>
    </source>
</evidence>
<dbReference type="InterPro" id="IPR033467">
    <property type="entry name" value="Tesmin/TSO1-like_CXC"/>
</dbReference>
<evidence type="ECO:0000256" key="2">
    <source>
        <dbReference type="ARBA" id="ARBA00007267"/>
    </source>
</evidence>
<dbReference type="InterPro" id="IPR028307">
    <property type="entry name" value="Lin-54_fam"/>
</dbReference>
<dbReference type="SMART" id="SM01114">
    <property type="entry name" value="CXC"/>
    <property type="match status" value="2"/>
</dbReference>
<dbReference type="InterPro" id="IPR005172">
    <property type="entry name" value="CRC"/>
</dbReference>
<organism evidence="6">
    <name type="scientific">Ixodes ricinus</name>
    <name type="common">Common tick</name>
    <name type="synonym">Acarus ricinus</name>
    <dbReference type="NCBI Taxonomy" id="34613"/>
    <lineage>
        <taxon>Eukaryota</taxon>
        <taxon>Metazoa</taxon>
        <taxon>Ecdysozoa</taxon>
        <taxon>Arthropoda</taxon>
        <taxon>Chelicerata</taxon>
        <taxon>Arachnida</taxon>
        <taxon>Acari</taxon>
        <taxon>Parasitiformes</taxon>
        <taxon>Ixodida</taxon>
        <taxon>Ixodoidea</taxon>
        <taxon>Ixodidae</taxon>
        <taxon>Ixodinae</taxon>
        <taxon>Ixodes</taxon>
    </lineage>
</organism>
<feature type="compositionally biased region" description="Low complexity" evidence="4">
    <location>
        <begin position="19"/>
        <end position="29"/>
    </location>
</feature>
<feature type="compositionally biased region" description="Basic residues" evidence="4">
    <location>
        <begin position="934"/>
        <end position="946"/>
    </location>
</feature>
<feature type="compositionally biased region" description="Basic and acidic residues" evidence="4">
    <location>
        <begin position="904"/>
        <end position="914"/>
    </location>
</feature>
<feature type="region of interest" description="Disordered" evidence="4">
    <location>
        <begin position="1"/>
        <end position="29"/>
    </location>
</feature>
<comment type="similarity">
    <text evidence="2">Belongs to the lin-54 family.</text>
</comment>
<dbReference type="EMBL" id="GEFM01006409">
    <property type="protein sequence ID" value="JAP69387.1"/>
    <property type="molecule type" value="mRNA"/>
</dbReference>
<accession>A0A131XRW9</accession>
<dbReference type="AlphaFoldDB" id="A0A131XRW9"/>
<keyword evidence="3" id="KW-0539">Nucleus</keyword>
<evidence type="ECO:0000256" key="3">
    <source>
        <dbReference type="ARBA" id="ARBA00023242"/>
    </source>
</evidence>
<proteinExistence type="evidence at transcript level"/>
<name>A0A131XRW9_IXORI</name>
<dbReference type="GO" id="GO:0006355">
    <property type="term" value="P:regulation of DNA-templated transcription"/>
    <property type="evidence" value="ECO:0007669"/>
    <property type="project" value="TreeGrafter"/>
</dbReference>
<dbReference type="PANTHER" id="PTHR12446:SF34">
    <property type="entry name" value="PROTEIN LIN-54 HOMOLOG"/>
    <property type="match status" value="1"/>
</dbReference>
<feature type="non-terminal residue" evidence="6">
    <location>
        <position position="1"/>
    </location>
</feature>
<dbReference type="PROSITE" id="PS51634">
    <property type="entry name" value="CRC"/>
    <property type="match status" value="1"/>
</dbReference>
<dbReference type="PANTHER" id="PTHR12446">
    <property type="entry name" value="TESMIN/TSO1-RELATED"/>
    <property type="match status" value="1"/>
</dbReference>
<evidence type="ECO:0000256" key="1">
    <source>
        <dbReference type="ARBA" id="ARBA00004123"/>
    </source>
</evidence>
<dbReference type="GO" id="GO:0005634">
    <property type="term" value="C:nucleus"/>
    <property type="evidence" value="ECO:0007669"/>
    <property type="project" value="UniProtKB-SubCell"/>
</dbReference>
<evidence type="ECO:0000259" key="5">
    <source>
        <dbReference type="PROSITE" id="PS51634"/>
    </source>
</evidence>
<feature type="region of interest" description="Disordered" evidence="4">
    <location>
        <begin position="899"/>
        <end position="946"/>
    </location>
</feature>
<protein>
    <recommendedName>
        <fullName evidence="5">CRC domain-containing protein</fullName>
    </recommendedName>
</protein>